<accession>A0A2R5GES9</accession>
<comment type="caution">
    <text evidence="11">The sequence shown here is derived from an EMBL/GenBank/DDBJ whole genome shotgun (WGS) entry which is preliminary data.</text>
</comment>
<evidence type="ECO:0000256" key="6">
    <source>
        <dbReference type="ARBA" id="ARBA00023049"/>
    </source>
</evidence>
<dbReference type="InParanoid" id="A0A2R5GES9"/>
<dbReference type="PRINTS" id="PR00765">
    <property type="entry name" value="CRBOXYPTASEA"/>
</dbReference>
<dbReference type="EMBL" id="BEYU01000052">
    <property type="protein sequence ID" value="GBG29075.1"/>
    <property type="molecule type" value="Genomic_DNA"/>
</dbReference>
<dbReference type="SUPFAM" id="SSF53187">
    <property type="entry name" value="Zn-dependent exopeptidases"/>
    <property type="match status" value="1"/>
</dbReference>
<evidence type="ECO:0000256" key="8">
    <source>
        <dbReference type="SAM" id="MobiDB-lite"/>
    </source>
</evidence>
<dbReference type="GO" id="GO:0008270">
    <property type="term" value="F:zinc ion binding"/>
    <property type="evidence" value="ECO:0007669"/>
    <property type="project" value="InterPro"/>
</dbReference>
<dbReference type="OrthoDB" id="3626597at2759"/>
<proteinExistence type="inferred from homology"/>
<feature type="chain" id="PRO_5015357199" evidence="9">
    <location>
        <begin position="24"/>
        <end position="809"/>
    </location>
</feature>
<dbReference type="Gene3D" id="3.40.630.10">
    <property type="entry name" value="Zn peptidases"/>
    <property type="match status" value="1"/>
</dbReference>
<evidence type="ECO:0000259" key="10">
    <source>
        <dbReference type="PROSITE" id="PS52035"/>
    </source>
</evidence>
<evidence type="ECO:0000313" key="11">
    <source>
        <dbReference type="EMBL" id="GBG29075.1"/>
    </source>
</evidence>
<dbReference type="PROSITE" id="PS52035">
    <property type="entry name" value="PEPTIDASE_M14"/>
    <property type="match status" value="1"/>
</dbReference>
<keyword evidence="5" id="KW-0862">Zinc</keyword>
<protein>
    <submittedName>
        <fullName evidence="11">Carboxypeptidase B</fullName>
    </submittedName>
</protein>
<feature type="signal peptide" evidence="9">
    <location>
        <begin position="1"/>
        <end position="23"/>
    </location>
</feature>
<dbReference type="GO" id="GO:0005615">
    <property type="term" value="C:extracellular space"/>
    <property type="evidence" value="ECO:0007669"/>
    <property type="project" value="TreeGrafter"/>
</dbReference>
<evidence type="ECO:0000256" key="4">
    <source>
        <dbReference type="ARBA" id="ARBA00022801"/>
    </source>
</evidence>
<dbReference type="InterPro" id="IPR019024">
    <property type="entry name" value="RNase_H2_suB_wHTH"/>
</dbReference>
<dbReference type="InterPro" id="IPR000834">
    <property type="entry name" value="Peptidase_M14"/>
</dbReference>
<dbReference type="Gene3D" id="2.20.25.530">
    <property type="match status" value="1"/>
</dbReference>
<dbReference type="SMART" id="SM00631">
    <property type="entry name" value="Zn_pept"/>
    <property type="match status" value="1"/>
</dbReference>
<keyword evidence="11" id="KW-0121">Carboxypeptidase</keyword>
<keyword evidence="4" id="KW-0378">Hydrolase</keyword>
<evidence type="ECO:0000256" key="3">
    <source>
        <dbReference type="ARBA" id="ARBA00022670"/>
    </source>
</evidence>
<keyword evidence="9" id="KW-0732">Signal</keyword>
<gene>
    <name evidence="11" type="ORF">FCC1311_052972</name>
</gene>
<dbReference type="Pfam" id="PF09468">
    <property type="entry name" value="RNase_H2-Ydr279"/>
    <property type="match status" value="1"/>
</dbReference>
<keyword evidence="3" id="KW-0645">Protease</keyword>
<evidence type="ECO:0000256" key="1">
    <source>
        <dbReference type="ARBA" id="ARBA00001947"/>
    </source>
</evidence>
<feature type="region of interest" description="Disordered" evidence="8">
    <location>
        <begin position="724"/>
        <end position="770"/>
    </location>
</feature>
<keyword evidence="6" id="KW-0482">Metalloprotease</keyword>
<dbReference type="Pfam" id="PF00246">
    <property type="entry name" value="Peptidase_M14"/>
    <property type="match status" value="1"/>
</dbReference>
<evidence type="ECO:0000313" key="12">
    <source>
        <dbReference type="Proteomes" id="UP000241890"/>
    </source>
</evidence>
<dbReference type="PANTHER" id="PTHR11705:SF143">
    <property type="entry name" value="SLL0236 PROTEIN"/>
    <property type="match status" value="1"/>
</dbReference>
<name>A0A2R5GES9_9STRA</name>
<comment type="cofactor">
    <cofactor evidence="1">
        <name>Zn(2+)</name>
        <dbReference type="ChEBI" id="CHEBI:29105"/>
    </cofactor>
</comment>
<dbReference type="PANTHER" id="PTHR11705">
    <property type="entry name" value="PROTEASE FAMILY M14 CARBOXYPEPTIDASE A,B"/>
    <property type="match status" value="1"/>
</dbReference>
<dbReference type="Proteomes" id="UP000241890">
    <property type="component" value="Unassembled WGS sequence"/>
</dbReference>
<evidence type="ECO:0000256" key="2">
    <source>
        <dbReference type="ARBA" id="ARBA00005988"/>
    </source>
</evidence>
<evidence type="ECO:0000256" key="5">
    <source>
        <dbReference type="ARBA" id="ARBA00022833"/>
    </source>
</evidence>
<keyword evidence="12" id="KW-1185">Reference proteome</keyword>
<organism evidence="11 12">
    <name type="scientific">Hondaea fermentalgiana</name>
    <dbReference type="NCBI Taxonomy" id="2315210"/>
    <lineage>
        <taxon>Eukaryota</taxon>
        <taxon>Sar</taxon>
        <taxon>Stramenopiles</taxon>
        <taxon>Bigyra</taxon>
        <taxon>Labyrinthulomycetes</taxon>
        <taxon>Thraustochytrida</taxon>
        <taxon>Thraustochytriidae</taxon>
        <taxon>Hondaea</taxon>
    </lineage>
</organism>
<feature type="domain" description="Peptidase M14" evidence="10">
    <location>
        <begin position="70"/>
        <end position="389"/>
    </location>
</feature>
<comment type="similarity">
    <text evidence="2 7">Belongs to the peptidase M14 family.</text>
</comment>
<dbReference type="AlphaFoldDB" id="A0A2R5GES9"/>
<reference evidence="11 12" key="1">
    <citation type="submission" date="2017-12" db="EMBL/GenBank/DDBJ databases">
        <title>Sequencing, de novo assembly and annotation of complete genome of a new Thraustochytrid species, strain FCC1311.</title>
        <authorList>
            <person name="Sedici K."/>
            <person name="Godart F."/>
            <person name="Aiese Cigliano R."/>
            <person name="Sanseverino W."/>
            <person name="Barakat M."/>
            <person name="Ortet P."/>
            <person name="Marechal E."/>
            <person name="Cagnac O."/>
            <person name="Amato A."/>
        </authorList>
    </citation>
    <scope>NUCLEOTIDE SEQUENCE [LARGE SCALE GENOMIC DNA]</scope>
</reference>
<sequence>MRGKAWLALALAVSVSFAGPSRGAYNPRWTPEEHQLARSFGIKEFDLRAMTSVPDMPECQDPQKSDFFARFRTFEEIEDFLLNKLCRLRDVIGARGSSCLVREVGRSVEGRPIYAVELRNPSAIAEARAAGKPERSILVTGTVHAREWTTTSSVLYSAAHLDVNDVSILLIPVVNPDGYVYTWSGKKNIKKMWTKDGVKGWQTEARLWRKNRQRNRDGTLGVDLNRNFGTPGKKIWGTDRMNKSLNITESDVFQGKHGFSEPETATIKNYFLENKDTVVAFYDVHCCIGALLEPFSRAGKAPAYVHDTGKVMLQAINTQTPATGRYAWRARPQSSASGTGISSSWAYQEAGITFTYVVEIRGKFVSSCTEIKPIGLETMYGLAALAGEMSRLDEILKEYSAGRPLRRTPPSVDTAALERFALPEPSASETHEMAVPLIPSEGDDFAVGHSQQMSETNAPMEEVSGESTAESGQWKVEAPAWISSPGTGQPMAIVLRGNTIFEVQEVSPMRPTSWMVDQSVTSDGSLLVCTPLDLSFLLLPLLLQARDLYLDVHQILARGDLPGYKALAEETALMPEIHAALARISETEAPGTGQDDATYKLSNHKCRSWLHAKAERAREVLCAQEIAKMQQGAVTAHIADAKGATAVEGFQFGTKRNAGSARDNDEAVGSTVKASTTISSKKRAQFLRDVLALLSDYIPAEIYPTLRSDLELEASVELDEVDVKRHENNEGRANKENGPQQAGEEEAERMASEEAQESATKAKPKPKPAEAVVPVAIRRLERVDKRGMAKLSTFFGVKKPKVSADSKSK</sequence>
<dbReference type="GO" id="GO:0006508">
    <property type="term" value="P:proteolysis"/>
    <property type="evidence" value="ECO:0007669"/>
    <property type="project" value="UniProtKB-KW"/>
</dbReference>
<evidence type="ECO:0000256" key="7">
    <source>
        <dbReference type="PROSITE-ProRule" id="PRU01379"/>
    </source>
</evidence>
<feature type="active site" description="Proton donor/acceptor" evidence="7">
    <location>
        <position position="359"/>
    </location>
</feature>
<dbReference type="GO" id="GO:0004181">
    <property type="term" value="F:metallocarboxypeptidase activity"/>
    <property type="evidence" value="ECO:0007669"/>
    <property type="project" value="InterPro"/>
</dbReference>
<dbReference type="Gene3D" id="1.10.20.120">
    <property type="match status" value="1"/>
</dbReference>
<feature type="compositionally biased region" description="Basic and acidic residues" evidence="8">
    <location>
        <begin position="724"/>
        <end position="735"/>
    </location>
</feature>
<evidence type="ECO:0000256" key="9">
    <source>
        <dbReference type="SAM" id="SignalP"/>
    </source>
</evidence>